<feature type="non-terminal residue" evidence="2">
    <location>
        <position position="202"/>
    </location>
</feature>
<sequence>MMQVRSPVDWFAKRYHVLLLRRALGRCFEILRYAVVHPRKMQRFHVVSAQRNMGDVAVNCLQSVYDQKYPSDLFRHIFIDDASTDDTATLVEAWLLDHPDHRVEFIRRSDRLGMLANNLKGFELAEEDSVGIELNGDDWLPDPGVLRFLNKVYSGEDVWMTYNTLRQTDGTILFQVPPPRAVRRNRSFRQEPWTTSHLRTFR</sequence>
<gene>
    <name evidence="2" type="ORF">IFJ97_06225</name>
</gene>
<evidence type="ECO:0000313" key="2">
    <source>
        <dbReference type="EMBL" id="MBD3870941.1"/>
    </source>
</evidence>
<dbReference type="EMBL" id="JACXWA010000106">
    <property type="protein sequence ID" value="MBD3870941.1"/>
    <property type="molecule type" value="Genomic_DNA"/>
</dbReference>
<protein>
    <submittedName>
        <fullName evidence="2">Glycosyltransferase</fullName>
    </submittedName>
</protein>
<accession>A0A8J6Y0Z0</accession>
<feature type="domain" description="Glycosyltransferase 2-like" evidence="1">
    <location>
        <begin position="54"/>
        <end position="157"/>
    </location>
</feature>
<dbReference type="Proteomes" id="UP000598633">
    <property type="component" value="Unassembled WGS sequence"/>
</dbReference>
<dbReference type="AlphaFoldDB" id="A0A8J6Y0Z0"/>
<proteinExistence type="predicted"/>
<comment type="caution">
    <text evidence="2">The sequence shown here is derived from an EMBL/GenBank/DDBJ whole genome shotgun (WGS) entry which is preliminary data.</text>
</comment>
<organism evidence="2 3">
    <name type="scientific">Candidatus Sulfomarinibacter kjeldsenii</name>
    <dbReference type="NCBI Taxonomy" id="2885994"/>
    <lineage>
        <taxon>Bacteria</taxon>
        <taxon>Pseudomonadati</taxon>
        <taxon>Acidobacteriota</taxon>
        <taxon>Thermoanaerobaculia</taxon>
        <taxon>Thermoanaerobaculales</taxon>
        <taxon>Candidatus Sulfomarinibacteraceae</taxon>
        <taxon>Candidatus Sulfomarinibacter</taxon>
    </lineage>
</organism>
<dbReference type="InterPro" id="IPR001173">
    <property type="entry name" value="Glyco_trans_2-like"/>
</dbReference>
<dbReference type="SUPFAM" id="SSF53448">
    <property type="entry name" value="Nucleotide-diphospho-sugar transferases"/>
    <property type="match status" value="1"/>
</dbReference>
<evidence type="ECO:0000313" key="3">
    <source>
        <dbReference type="Proteomes" id="UP000598633"/>
    </source>
</evidence>
<name>A0A8J6Y0Z0_9BACT</name>
<evidence type="ECO:0000259" key="1">
    <source>
        <dbReference type="Pfam" id="PF00535"/>
    </source>
</evidence>
<reference evidence="2 3" key="1">
    <citation type="submission" date="2020-08" db="EMBL/GenBank/DDBJ databases">
        <title>Acidobacteriota in marine sediments use diverse sulfur dissimilation pathways.</title>
        <authorList>
            <person name="Wasmund K."/>
        </authorList>
    </citation>
    <scope>NUCLEOTIDE SEQUENCE [LARGE SCALE GENOMIC DNA]</scope>
    <source>
        <strain evidence="2">MAG AM3-A</strain>
    </source>
</reference>
<dbReference type="Pfam" id="PF00535">
    <property type="entry name" value="Glycos_transf_2"/>
    <property type="match status" value="1"/>
</dbReference>
<dbReference type="Gene3D" id="3.90.550.10">
    <property type="entry name" value="Spore Coat Polysaccharide Biosynthesis Protein SpsA, Chain A"/>
    <property type="match status" value="1"/>
</dbReference>
<dbReference type="InterPro" id="IPR029044">
    <property type="entry name" value="Nucleotide-diphossugar_trans"/>
</dbReference>